<evidence type="ECO:0000256" key="1">
    <source>
        <dbReference type="SAM" id="SignalP"/>
    </source>
</evidence>
<keyword evidence="1" id="KW-0732">Signal</keyword>
<dbReference type="Proteomes" id="UP000054870">
    <property type="component" value="Unassembled WGS sequence"/>
</dbReference>
<proteinExistence type="predicted"/>
<comment type="caution">
    <text evidence="2">The sequence shown here is derived from an EMBL/GenBank/DDBJ whole genome shotgun (WGS) entry which is preliminary data.</text>
</comment>
<dbReference type="AlphaFoldDB" id="A0A158AN82"/>
<evidence type="ECO:0000313" key="3">
    <source>
        <dbReference type="Proteomes" id="UP000054870"/>
    </source>
</evidence>
<evidence type="ECO:0008006" key="4">
    <source>
        <dbReference type="Google" id="ProtNLM"/>
    </source>
</evidence>
<organism evidence="2 3">
    <name type="scientific">Caballeronia catudaia</name>
    <dbReference type="NCBI Taxonomy" id="1777136"/>
    <lineage>
        <taxon>Bacteria</taxon>
        <taxon>Pseudomonadati</taxon>
        <taxon>Pseudomonadota</taxon>
        <taxon>Betaproteobacteria</taxon>
        <taxon>Burkholderiales</taxon>
        <taxon>Burkholderiaceae</taxon>
        <taxon>Caballeronia</taxon>
    </lineage>
</organism>
<sequence>MTTVSRHISFAARHAAPFSRIAVWMALAAVSAVARAEALDAQLDCRSTPHDFIAPLQANNLLEKKPMRVEPNSVNAFRPVKGAALTAYGFKVYALVAYQKDDPLFRQGKGEPIGDAAYGAVVWGGDIEVAEKVKAAGSDAVVHHVAPFITAIFCKP</sequence>
<evidence type="ECO:0000313" key="2">
    <source>
        <dbReference type="EMBL" id="SAK59262.1"/>
    </source>
</evidence>
<accession>A0A158AN82</accession>
<keyword evidence="3" id="KW-1185">Reference proteome</keyword>
<feature type="signal peptide" evidence="1">
    <location>
        <begin position="1"/>
        <end position="36"/>
    </location>
</feature>
<reference evidence="2" key="1">
    <citation type="submission" date="2016-01" db="EMBL/GenBank/DDBJ databases">
        <authorList>
            <person name="Peeters C."/>
        </authorList>
    </citation>
    <scope>NUCLEOTIDE SEQUENCE [LARGE SCALE GENOMIC DNA]</scope>
    <source>
        <strain evidence="2">LMG 29318</strain>
    </source>
</reference>
<dbReference type="EMBL" id="FCOF02000009">
    <property type="protein sequence ID" value="SAK59262.1"/>
    <property type="molecule type" value="Genomic_DNA"/>
</dbReference>
<gene>
    <name evidence="2" type="ORF">AWB75_02422</name>
</gene>
<name>A0A158AN82_9BURK</name>
<feature type="chain" id="PRO_5007620754" description="Lipoprotein" evidence="1">
    <location>
        <begin position="37"/>
        <end position="156"/>
    </location>
</feature>
<protein>
    <recommendedName>
        <fullName evidence="4">Lipoprotein</fullName>
    </recommendedName>
</protein>